<dbReference type="HAMAP" id="MF_03004">
    <property type="entry name" value="eIF3e"/>
    <property type="match status" value="1"/>
</dbReference>
<dbReference type="InterPro" id="IPR016650">
    <property type="entry name" value="eIF3e"/>
</dbReference>
<evidence type="ECO:0000313" key="6">
    <source>
        <dbReference type="EMBL" id="RUS32908.1"/>
    </source>
</evidence>
<organism evidence="6 7">
    <name type="scientific">Jimgerdemannia flammicorona</name>
    <dbReference type="NCBI Taxonomy" id="994334"/>
    <lineage>
        <taxon>Eukaryota</taxon>
        <taxon>Fungi</taxon>
        <taxon>Fungi incertae sedis</taxon>
        <taxon>Mucoromycota</taxon>
        <taxon>Mucoromycotina</taxon>
        <taxon>Endogonomycetes</taxon>
        <taxon>Endogonales</taxon>
        <taxon>Endogonaceae</taxon>
        <taxon>Jimgerdemannia</taxon>
    </lineage>
</organism>
<comment type="subcellular location">
    <subcellularLocation>
        <location evidence="4">Cytoplasm</location>
    </subcellularLocation>
</comment>
<keyword evidence="2 4" id="KW-0396">Initiation factor</keyword>
<dbReference type="SUPFAM" id="SSF46785">
    <property type="entry name" value="Winged helix' DNA-binding domain"/>
    <property type="match status" value="1"/>
</dbReference>
<comment type="similarity">
    <text evidence="4">Belongs to the eIF-3 subunit E family.</text>
</comment>
<dbReference type="PIRSF" id="PIRSF016255">
    <property type="entry name" value="eIF3e_su6"/>
    <property type="match status" value="1"/>
</dbReference>
<dbReference type="EMBL" id="RBNJ01001657">
    <property type="protein sequence ID" value="RUS32908.1"/>
    <property type="molecule type" value="Genomic_DNA"/>
</dbReference>
<dbReference type="GO" id="GO:0033290">
    <property type="term" value="C:eukaryotic 48S preinitiation complex"/>
    <property type="evidence" value="ECO:0007669"/>
    <property type="project" value="UniProtKB-UniRule"/>
</dbReference>
<evidence type="ECO:0000256" key="1">
    <source>
        <dbReference type="ARBA" id="ARBA00022490"/>
    </source>
</evidence>
<comment type="function">
    <text evidence="4">Component of the eukaryotic translation initiation factor 3 (eIF-3) complex, which is involved in protein synthesis of a specialized repertoire of mRNAs and, together with other initiation factors, stimulates binding of mRNA and methionyl-tRNAi to the 40S ribosome. The eIF-3 complex specifically targets and initiates translation of a subset of mRNAs involved in cell proliferation.</text>
</comment>
<evidence type="ECO:0000256" key="4">
    <source>
        <dbReference type="HAMAP-Rule" id="MF_03004"/>
    </source>
</evidence>
<proteinExistence type="inferred from homology"/>
<dbReference type="PROSITE" id="PS50250">
    <property type="entry name" value="PCI"/>
    <property type="match status" value="1"/>
</dbReference>
<dbReference type="PANTHER" id="PTHR10317">
    <property type="entry name" value="EUKARYOTIC TRANSLATION INITIATION FACTOR 3 SUBUNIT E"/>
    <property type="match status" value="1"/>
</dbReference>
<keyword evidence="3 4" id="KW-0648">Protein biosynthesis</keyword>
<dbReference type="InterPro" id="IPR036390">
    <property type="entry name" value="WH_DNA-bd_sf"/>
</dbReference>
<dbReference type="CDD" id="cd21378">
    <property type="entry name" value="eIF3E"/>
    <property type="match status" value="1"/>
</dbReference>
<evidence type="ECO:0000256" key="3">
    <source>
        <dbReference type="ARBA" id="ARBA00022917"/>
    </source>
</evidence>
<accession>A0A433QT28</accession>
<dbReference type="Pfam" id="PF21357">
    <property type="entry name" value="EIF3E_C"/>
    <property type="match status" value="1"/>
</dbReference>
<comment type="caution">
    <text evidence="6">The sequence shown here is derived from an EMBL/GenBank/DDBJ whole genome shotgun (WGS) entry which is preliminary data.</text>
</comment>
<dbReference type="GO" id="GO:0016282">
    <property type="term" value="C:eukaryotic 43S preinitiation complex"/>
    <property type="evidence" value="ECO:0007669"/>
    <property type="project" value="UniProtKB-UniRule"/>
</dbReference>
<keyword evidence="7" id="KW-1185">Reference proteome</keyword>
<dbReference type="InterPro" id="IPR000717">
    <property type="entry name" value="PCI_dom"/>
</dbReference>
<evidence type="ECO:0000313" key="7">
    <source>
        <dbReference type="Proteomes" id="UP000274822"/>
    </source>
</evidence>
<protein>
    <recommendedName>
        <fullName evidence="4">Eukaryotic translation initiation factor 3 subunit E</fullName>
        <shortName evidence="4">eIF3e</shortName>
    </recommendedName>
</protein>
<keyword evidence="1 4" id="KW-0963">Cytoplasm</keyword>
<name>A0A433QT28_9FUNG</name>
<evidence type="ECO:0000256" key="2">
    <source>
        <dbReference type="ARBA" id="ARBA00022540"/>
    </source>
</evidence>
<evidence type="ECO:0000259" key="5">
    <source>
        <dbReference type="PROSITE" id="PS50250"/>
    </source>
</evidence>
<gene>
    <name evidence="4" type="primary">INT6</name>
    <name evidence="6" type="ORF">BC938DRAFT_473845</name>
</gene>
<reference evidence="6 7" key="1">
    <citation type="journal article" date="2018" name="New Phytol.">
        <title>Phylogenomics of Endogonaceae and evolution of mycorrhizas within Mucoromycota.</title>
        <authorList>
            <person name="Chang Y."/>
            <person name="Desiro A."/>
            <person name="Na H."/>
            <person name="Sandor L."/>
            <person name="Lipzen A."/>
            <person name="Clum A."/>
            <person name="Barry K."/>
            <person name="Grigoriev I.V."/>
            <person name="Martin F.M."/>
            <person name="Stajich J.E."/>
            <person name="Smith M.E."/>
            <person name="Bonito G."/>
            <person name="Spatafora J.W."/>
        </authorList>
    </citation>
    <scope>NUCLEOTIDE SEQUENCE [LARGE SCALE GENOMIC DNA]</scope>
    <source>
        <strain evidence="6 7">AD002</strain>
    </source>
</reference>
<comment type="subunit">
    <text evidence="4">Component of the eukaryotic translation initiation factor 3 (eIF-3) complex.</text>
</comment>
<dbReference type="Pfam" id="PF01399">
    <property type="entry name" value="PCI"/>
    <property type="match status" value="1"/>
</dbReference>
<feature type="domain" description="PCI" evidence="5">
    <location>
        <begin position="94"/>
        <end position="267"/>
    </location>
</feature>
<sequence length="347" mass="40191">MIQTLYQYGQFQYNCGNYGGAADMLYHFRVLSTDHELNLSALWGKLASEILTGNWDAALEEMQKLREAIDQKNFTSPLHQLQQRTWLIHWSLFVFFNHPKGRDGIVDMFFSAAYLNTIQTSCPWILRYLTTAVVTNKRRKSYMKELVKVLQQESYEYRDPITEFVEALYVAFDFEGAQRKLKECQEVLGNDFFLVAAQEDFMENARQFISETYCRIHQKIDIRELSQTLNLNQEEGEKWIVNLIRDTRVDAKIDFEEVRHSVPIHIVLIPISRITILISSTHFSTSSNLFETQNTVIMNTPITSIYQNVIERTKGLSFRSQVLASTIEKREAAAANNAVQTEAVVAE</sequence>
<dbReference type="GO" id="GO:0003743">
    <property type="term" value="F:translation initiation factor activity"/>
    <property type="evidence" value="ECO:0007669"/>
    <property type="project" value="UniProtKB-UniRule"/>
</dbReference>
<dbReference type="GO" id="GO:0071540">
    <property type="term" value="C:eukaryotic translation initiation factor 3 complex, eIF3e"/>
    <property type="evidence" value="ECO:0007669"/>
    <property type="project" value="UniProtKB-UniRule"/>
</dbReference>
<dbReference type="Proteomes" id="UP000274822">
    <property type="component" value="Unassembled WGS sequence"/>
</dbReference>
<dbReference type="GO" id="GO:0001732">
    <property type="term" value="P:formation of cytoplasmic translation initiation complex"/>
    <property type="evidence" value="ECO:0007669"/>
    <property type="project" value="UniProtKB-UniRule"/>
</dbReference>
<dbReference type="AlphaFoldDB" id="A0A433QT28"/>